<keyword evidence="4" id="KW-1185">Reference proteome</keyword>
<dbReference type="GO" id="GO:0016787">
    <property type="term" value="F:hydrolase activity"/>
    <property type="evidence" value="ECO:0007669"/>
    <property type="project" value="UniProtKB-KW"/>
</dbReference>
<dbReference type="OrthoDB" id="205181at2157"/>
<protein>
    <submittedName>
        <fullName evidence="3">MBL fold metallo-hydrolase</fullName>
    </submittedName>
</protein>
<dbReference type="RefSeq" id="WP_086887197.1">
    <property type="nucleotide sequence ID" value="NZ_CP019893.1"/>
</dbReference>
<evidence type="ECO:0000313" key="4">
    <source>
        <dbReference type="Proteomes" id="UP000250088"/>
    </source>
</evidence>
<proteinExistence type="predicted"/>
<dbReference type="EMBL" id="CP019893">
    <property type="protein sequence ID" value="ARS88812.1"/>
    <property type="molecule type" value="Genomic_DNA"/>
</dbReference>
<dbReference type="SMART" id="SM00849">
    <property type="entry name" value="Lactamase_B"/>
    <property type="match status" value="1"/>
</dbReference>
<dbReference type="Proteomes" id="UP000250088">
    <property type="component" value="Chromosome"/>
</dbReference>
<name>A0A2Z2HPG3_9EURY</name>
<reference evidence="4" key="1">
    <citation type="submission" date="2017-02" db="EMBL/GenBank/DDBJ databases">
        <title>Natronthermophilus aegyptiacus gen. nov.,sp. nov., an aerobic, extremely halophilic alkalithermophilic archaeon isolated from the athalassohaline Wadi An Natrun, Egypt.</title>
        <authorList>
            <person name="Zhao B."/>
        </authorList>
    </citation>
    <scope>NUCLEOTIDE SEQUENCE [LARGE SCALE GENOMIC DNA]</scope>
    <source>
        <strain evidence="4">JW/NM-HA 15</strain>
    </source>
</reference>
<dbReference type="GeneID" id="32892997"/>
<gene>
    <name evidence="3" type="ORF">B1756_02920</name>
</gene>
<dbReference type="PANTHER" id="PTHR42951:SF22">
    <property type="entry name" value="METALLO BETA-LACTAMASE SUPERFAMILY LIPOPROTEIN"/>
    <property type="match status" value="1"/>
</dbReference>
<feature type="region of interest" description="Disordered" evidence="1">
    <location>
        <begin position="333"/>
        <end position="352"/>
    </location>
</feature>
<feature type="domain" description="Metallo-beta-lactamase" evidence="2">
    <location>
        <begin position="32"/>
        <end position="247"/>
    </location>
</feature>
<feature type="compositionally biased region" description="Basic and acidic residues" evidence="1">
    <location>
        <begin position="333"/>
        <end position="343"/>
    </location>
</feature>
<evidence type="ECO:0000259" key="2">
    <source>
        <dbReference type="SMART" id="SM00849"/>
    </source>
</evidence>
<dbReference type="InterPro" id="IPR001279">
    <property type="entry name" value="Metallo-B-lactamas"/>
</dbReference>
<dbReference type="PANTHER" id="PTHR42951">
    <property type="entry name" value="METALLO-BETA-LACTAMASE DOMAIN-CONTAINING"/>
    <property type="match status" value="1"/>
</dbReference>
<sequence length="352" mass="38405">MDIDATCGVGREQSAGSAVHRLEFDVPWPPKHVAAYLIEGSEPILVDAGGYDSDAETTLREELEQVGYGLADVAHVLITHVHSDHIGQVDALREAGATIHVPAAALERLEVDDSVLREGFERVARSAGYDGDKLEEVVSEELESFERDRRLVAHEETQELEAGQPLEIGGREFRSIETPGHEADHLCFETDLDGERVLFSGDALIESFRAGAFHVGIAPGAYDAVDAYYEAMDRLEGTDAVRAYPGHGQVFEDPQGTVKLTRDRLDELVAGTLEAVAAVEPATPLSIATERVDTVRYIAPVLDTMGALGTLERRGAVTYEVDDGVRYYLDSARESRPSREGRGFRRSVGTED</sequence>
<dbReference type="Pfam" id="PF00753">
    <property type="entry name" value="Lactamase_B"/>
    <property type="match status" value="1"/>
</dbReference>
<dbReference type="InterPro" id="IPR050855">
    <property type="entry name" value="NDM-1-like"/>
</dbReference>
<organism evidence="3 4">
    <name type="scientific">Natrarchaeobaculum aegyptiacum</name>
    <dbReference type="NCBI Taxonomy" id="745377"/>
    <lineage>
        <taxon>Archaea</taxon>
        <taxon>Methanobacteriati</taxon>
        <taxon>Methanobacteriota</taxon>
        <taxon>Stenosarchaea group</taxon>
        <taxon>Halobacteria</taxon>
        <taxon>Halobacteriales</taxon>
        <taxon>Natrialbaceae</taxon>
        <taxon>Natrarchaeobaculum</taxon>
    </lineage>
</organism>
<dbReference type="Gene3D" id="3.60.15.10">
    <property type="entry name" value="Ribonuclease Z/Hydroxyacylglutathione hydrolase-like"/>
    <property type="match status" value="1"/>
</dbReference>
<keyword evidence="3" id="KW-0378">Hydrolase</keyword>
<dbReference type="AlphaFoldDB" id="A0A2Z2HPG3"/>
<dbReference type="InterPro" id="IPR036866">
    <property type="entry name" value="RibonucZ/Hydroxyglut_hydro"/>
</dbReference>
<accession>A0A2Z2HPG3</accession>
<dbReference type="KEGG" id="naj:B1756_02920"/>
<dbReference type="SUPFAM" id="SSF56281">
    <property type="entry name" value="Metallo-hydrolase/oxidoreductase"/>
    <property type="match status" value="1"/>
</dbReference>
<evidence type="ECO:0000313" key="3">
    <source>
        <dbReference type="EMBL" id="ARS88812.1"/>
    </source>
</evidence>
<evidence type="ECO:0000256" key="1">
    <source>
        <dbReference type="SAM" id="MobiDB-lite"/>
    </source>
</evidence>